<gene>
    <name evidence="2" type="ORF">BV401_22335</name>
</gene>
<dbReference type="Proteomes" id="UP000187851">
    <property type="component" value="Chromosome"/>
</dbReference>
<evidence type="ECO:0000259" key="1">
    <source>
        <dbReference type="Pfam" id="PF14082"/>
    </source>
</evidence>
<evidence type="ECO:0000313" key="2">
    <source>
        <dbReference type="EMBL" id="AQA12770.1"/>
    </source>
</evidence>
<organism evidence="2 3">
    <name type="scientific">Streptomyces autolyticus</name>
    <dbReference type="NCBI Taxonomy" id="75293"/>
    <lineage>
        <taxon>Bacteria</taxon>
        <taxon>Bacillati</taxon>
        <taxon>Actinomycetota</taxon>
        <taxon>Actinomycetes</taxon>
        <taxon>Kitasatosporales</taxon>
        <taxon>Streptomycetaceae</taxon>
        <taxon>Streptomyces</taxon>
    </lineage>
</organism>
<feature type="domain" description="Shedu protein SduA C-terminal" evidence="1">
    <location>
        <begin position="6"/>
        <end position="161"/>
    </location>
</feature>
<reference evidence="2 3" key="1">
    <citation type="journal article" date="2017" name="J. Biotechnol.">
        <title>The complete genome sequence of Streptomyces autolyticus CGMCC 0516, the producer of geldanamycin, autolytimycin, reblastatin and elaiophylin.</title>
        <authorList>
            <person name="Yin M."/>
            <person name="Jiang M."/>
            <person name="Ren Z."/>
            <person name="Dong Y."/>
            <person name="Lu T."/>
        </authorList>
    </citation>
    <scope>NUCLEOTIDE SEQUENCE [LARGE SCALE GENOMIC DNA]</scope>
    <source>
        <strain evidence="2 3">CGMCC0516</strain>
    </source>
</reference>
<keyword evidence="3" id="KW-1185">Reference proteome</keyword>
<accession>A0ABM6HFP2</accession>
<dbReference type="EMBL" id="CP019458">
    <property type="protein sequence ID" value="AQA12770.1"/>
    <property type="molecule type" value="Genomic_DNA"/>
</dbReference>
<protein>
    <recommendedName>
        <fullName evidence="1">Shedu protein SduA C-terminal domain-containing protein</fullName>
    </recommendedName>
</protein>
<sequence length="188" mass="21528">METSPTEKPIQRLLEEYPQILCRLLGAGYCWWIKQEVWLGQEFRLDFLAARTESLTLNYRLVELQSPAAKWINPSNGKPATQMVEATQQVSDWYHWISLNHDYAKREKPFGLGLVNLTPLAATGHIIIGQRKNVTRSDRQRMNAIRSSSGRYWLNTYDSLIEAAKRAPENFYGDGGGDACSECQYLLD</sequence>
<name>A0ABM6HFP2_9ACTN</name>
<dbReference type="Pfam" id="PF14082">
    <property type="entry name" value="SduA_C"/>
    <property type="match status" value="1"/>
</dbReference>
<evidence type="ECO:0000313" key="3">
    <source>
        <dbReference type="Proteomes" id="UP000187851"/>
    </source>
</evidence>
<proteinExistence type="predicted"/>
<dbReference type="InterPro" id="IPR025359">
    <property type="entry name" value="SduA_C"/>
</dbReference>